<reference evidence="1 2" key="1">
    <citation type="submission" date="2023-07" db="EMBL/GenBank/DDBJ databases">
        <title>Sequencing the genomes of 1000 actinobacteria strains.</title>
        <authorList>
            <person name="Klenk H.-P."/>
        </authorList>
    </citation>
    <scope>NUCLEOTIDE SEQUENCE [LARGE SCALE GENOMIC DNA]</scope>
    <source>
        <strain evidence="1 2">DSM 44388</strain>
    </source>
</reference>
<dbReference type="EMBL" id="JAUSQZ010000001">
    <property type="protein sequence ID" value="MDP9825787.1"/>
    <property type="molecule type" value="Genomic_DNA"/>
</dbReference>
<evidence type="ECO:0000313" key="2">
    <source>
        <dbReference type="Proteomes" id="UP001235712"/>
    </source>
</evidence>
<sequence length="267" mass="29142">MTDPRPGQVATMTMTTAAPRPLAPAVHALERGDWRTVLGPRSPLSGGDRTILHLTHCLRLVADAMRLQTLGQAVAAQARLNEAVPPFVAANGRRAIGPEPRPGRVAEHLLWRTGRVLEREHDELAALRRAGGALAKGQPELVCACVEHLTWVEFDPFSVRPGPDEARRLGLDDPAALERFGSGNRIDLCDRASDLRQLAGVWTGPVSGRTWQRAGGYRVLRAEALTLLADEPPSRASSLPVPPRLGRLRAWEYARQWSRDSDPAEVA</sequence>
<accession>A0ABT9NZB5</accession>
<dbReference type="RefSeq" id="WP_307239921.1">
    <property type="nucleotide sequence ID" value="NZ_JAUSQZ010000001.1"/>
</dbReference>
<gene>
    <name evidence="1" type="ORF">J2S57_001536</name>
</gene>
<comment type="caution">
    <text evidence="1">The sequence shown here is derived from an EMBL/GenBank/DDBJ whole genome shotgun (WGS) entry which is preliminary data.</text>
</comment>
<evidence type="ECO:0008006" key="3">
    <source>
        <dbReference type="Google" id="ProtNLM"/>
    </source>
</evidence>
<dbReference type="Proteomes" id="UP001235712">
    <property type="component" value="Unassembled WGS sequence"/>
</dbReference>
<proteinExistence type="predicted"/>
<protein>
    <recommendedName>
        <fullName evidence="3">Maleylpyruvate isomerase</fullName>
    </recommendedName>
</protein>
<keyword evidence="2" id="KW-1185">Reference proteome</keyword>
<organism evidence="1 2">
    <name type="scientific">Kineosporia succinea</name>
    <dbReference type="NCBI Taxonomy" id="84632"/>
    <lineage>
        <taxon>Bacteria</taxon>
        <taxon>Bacillati</taxon>
        <taxon>Actinomycetota</taxon>
        <taxon>Actinomycetes</taxon>
        <taxon>Kineosporiales</taxon>
        <taxon>Kineosporiaceae</taxon>
        <taxon>Kineosporia</taxon>
    </lineage>
</organism>
<name>A0ABT9NZB5_9ACTN</name>
<evidence type="ECO:0000313" key="1">
    <source>
        <dbReference type="EMBL" id="MDP9825787.1"/>
    </source>
</evidence>